<protein>
    <submittedName>
        <fullName evidence="2">Uncharacterized protein</fullName>
    </submittedName>
</protein>
<keyword evidence="3" id="KW-1185">Reference proteome</keyword>
<keyword evidence="1" id="KW-0812">Transmembrane</keyword>
<comment type="caution">
    <text evidence="2">The sequence shown here is derived from an EMBL/GenBank/DDBJ whole genome shotgun (WGS) entry which is preliminary data.</text>
</comment>
<dbReference type="EMBL" id="JACHXA010000010">
    <property type="protein sequence ID" value="MBB3066687.1"/>
    <property type="molecule type" value="Genomic_DNA"/>
</dbReference>
<reference evidence="2 3" key="1">
    <citation type="submission" date="2020-08" db="EMBL/GenBank/DDBJ databases">
        <title>Genomic Encyclopedia of Type Strains, Phase III (KMG-III): the genomes of soil and plant-associated and newly described type strains.</title>
        <authorList>
            <person name="Whitman W."/>
        </authorList>
    </citation>
    <scope>NUCLEOTIDE SEQUENCE [LARGE SCALE GENOMIC DNA]</scope>
    <source>
        <strain evidence="2 3">CECT 8803</strain>
    </source>
</reference>
<organism evidence="2 3">
    <name type="scientific">Limibacillus halophilus</name>
    <dbReference type="NCBI Taxonomy" id="1579333"/>
    <lineage>
        <taxon>Bacteria</taxon>
        <taxon>Pseudomonadati</taxon>
        <taxon>Pseudomonadota</taxon>
        <taxon>Alphaproteobacteria</taxon>
        <taxon>Rhodospirillales</taxon>
        <taxon>Rhodovibrionaceae</taxon>
        <taxon>Limibacillus</taxon>
    </lineage>
</organism>
<dbReference type="AlphaFoldDB" id="A0A839SV54"/>
<feature type="transmembrane region" description="Helical" evidence="1">
    <location>
        <begin position="27"/>
        <end position="48"/>
    </location>
</feature>
<evidence type="ECO:0000313" key="3">
    <source>
        <dbReference type="Proteomes" id="UP000581135"/>
    </source>
</evidence>
<evidence type="ECO:0000313" key="2">
    <source>
        <dbReference type="EMBL" id="MBB3066687.1"/>
    </source>
</evidence>
<proteinExistence type="predicted"/>
<gene>
    <name evidence="2" type="ORF">FHR98_002997</name>
</gene>
<evidence type="ECO:0000256" key="1">
    <source>
        <dbReference type="SAM" id="Phobius"/>
    </source>
</evidence>
<dbReference type="Proteomes" id="UP000581135">
    <property type="component" value="Unassembled WGS sequence"/>
</dbReference>
<keyword evidence="1" id="KW-0472">Membrane</keyword>
<name>A0A839SV54_9PROT</name>
<dbReference type="RefSeq" id="WP_183417519.1">
    <property type="nucleotide sequence ID" value="NZ_JACHXA010000010.1"/>
</dbReference>
<sequence length="58" mass="6217">MSEKQQVVVTDIQIPFLSMVALMVKGVLASIPAMIIVTILGALFMAVIGSMNMGMMMN</sequence>
<accession>A0A839SV54</accession>
<keyword evidence="1" id="KW-1133">Transmembrane helix</keyword>